<feature type="compositionally biased region" description="Basic residues" evidence="1">
    <location>
        <begin position="231"/>
        <end position="241"/>
    </location>
</feature>
<feature type="compositionally biased region" description="Basic and acidic residues" evidence="1">
    <location>
        <begin position="96"/>
        <end position="107"/>
    </location>
</feature>
<reference evidence="2 3" key="1">
    <citation type="submission" date="2019-05" db="EMBL/GenBank/DDBJ databases">
        <title>Another draft genome of Portunus trituberculatus and its Hox gene families provides insights of decapod evolution.</title>
        <authorList>
            <person name="Jeong J.-H."/>
            <person name="Song I."/>
            <person name="Kim S."/>
            <person name="Choi T."/>
            <person name="Kim D."/>
            <person name="Ryu S."/>
            <person name="Kim W."/>
        </authorList>
    </citation>
    <scope>NUCLEOTIDE SEQUENCE [LARGE SCALE GENOMIC DNA]</scope>
    <source>
        <tissue evidence="2">Muscle</tissue>
    </source>
</reference>
<dbReference type="Proteomes" id="UP000324222">
    <property type="component" value="Unassembled WGS sequence"/>
</dbReference>
<keyword evidence="3" id="KW-1185">Reference proteome</keyword>
<evidence type="ECO:0000256" key="1">
    <source>
        <dbReference type="SAM" id="MobiDB-lite"/>
    </source>
</evidence>
<feature type="region of interest" description="Disordered" evidence="1">
    <location>
        <begin position="180"/>
        <end position="308"/>
    </location>
</feature>
<dbReference type="AlphaFoldDB" id="A0A5B7IF19"/>
<proteinExistence type="predicted"/>
<gene>
    <name evidence="2" type="ORF">E2C01_073956</name>
</gene>
<feature type="compositionally biased region" description="Basic and acidic residues" evidence="1">
    <location>
        <begin position="34"/>
        <end position="46"/>
    </location>
</feature>
<feature type="compositionally biased region" description="Low complexity" evidence="1">
    <location>
        <begin position="191"/>
        <end position="212"/>
    </location>
</feature>
<feature type="compositionally biased region" description="Pro residues" evidence="1">
    <location>
        <begin position="20"/>
        <end position="33"/>
    </location>
</feature>
<comment type="caution">
    <text evidence="2">The sequence shown here is derived from an EMBL/GenBank/DDBJ whole genome shotgun (WGS) entry which is preliminary data.</text>
</comment>
<feature type="region of interest" description="Disordered" evidence="1">
    <location>
        <begin position="1"/>
        <end position="46"/>
    </location>
</feature>
<feature type="region of interest" description="Disordered" evidence="1">
    <location>
        <begin position="74"/>
        <end position="107"/>
    </location>
</feature>
<protein>
    <submittedName>
        <fullName evidence="2">Uncharacterized protein</fullName>
    </submittedName>
</protein>
<organism evidence="2 3">
    <name type="scientific">Portunus trituberculatus</name>
    <name type="common">Swimming crab</name>
    <name type="synonym">Neptunus trituberculatus</name>
    <dbReference type="NCBI Taxonomy" id="210409"/>
    <lineage>
        <taxon>Eukaryota</taxon>
        <taxon>Metazoa</taxon>
        <taxon>Ecdysozoa</taxon>
        <taxon>Arthropoda</taxon>
        <taxon>Crustacea</taxon>
        <taxon>Multicrustacea</taxon>
        <taxon>Malacostraca</taxon>
        <taxon>Eumalacostraca</taxon>
        <taxon>Eucarida</taxon>
        <taxon>Decapoda</taxon>
        <taxon>Pleocyemata</taxon>
        <taxon>Brachyura</taxon>
        <taxon>Eubrachyura</taxon>
        <taxon>Portunoidea</taxon>
        <taxon>Portunidae</taxon>
        <taxon>Portuninae</taxon>
        <taxon>Portunus</taxon>
    </lineage>
</organism>
<evidence type="ECO:0000313" key="3">
    <source>
        <dbReference type="Proteomes" id="UP000324222"/>
    </source>
</evidence>
<accession>A0A5B7IF19</accession>
<evidence type="ECO:0000313" key="2">
    <source>
        <dbReference type="EMBL" id="MPC79428.1"/>
    </source>
</evidence>
<dbReference type="EMBL" id="VSRR010051127">
    <property type="protein sequence ID" value="MPC79428.1"/>
    <property type="molecule type" value="Genomic_DNA"/>
</dbReference>
<feature type="region of interest" description="Disordered" evidence="1">
    <location>
        <begin position="130"/>
        <end position="157"/>
    </location>
</feature>
<sequence>MTYVVAAPKIKNQTKTKPLGTPPLFHPPPLPSPPRDRRHGDTPKNLEDKSSWLLCVVCGRAATKNAAFVFSPCPQQRGWRHSNSRGPSPIPDADDDAHHTEDGDTEHQEYMEMRKEELVAHALSLKQEPLPRPSITLGRGNAPPHPPQGSGGSLTCRDPSLTLIAREILRSTTQLLPAQITRQPSPPHPSHTPAATTASATTTATAISGTSTNTPTTEADTAKTRGGPRNNKAKRKKKARKGSSTQPSPHPAPSTARPRHPSPTPLMALPRHSPTGQYSRPTCLLPTPGTLDGDLLHSCSRRQAGSHP</sequence>
<name>A0A5B7IF19_PORTR</name>